<evidence type="ECO:0000256" key="4">
    <source>
        <dbReference type="ARBA" id="ARBA00023170"/>
    </source>
</evidence>
<dbReference type="Proteomes" id="UP001529510">
    <property type="component" value="Unassembled WGS sequence"/>
</dbReference>
<keyword evidence="1" id="KW-0805">Transcription regulation</keyword>
<evidence type="ECO:0000313" key="9">
    <source>
        <dbReference type="Proteomes" id="UP001529510"/>
    </source>
</evidence>
<evidence type="ECO:0000256" key="3">
    <source>
        <dbReference type="ARBA" id="ARBA00023163"/>
    </source>
</evidence>
<reference evidence="8 9" key="1">
    <citation type="submission" date="2024-05" db="EMBL/GenBank/DDBJ databases">
        <title>Genome sequencing and assembly of Indian major carp, Cirrhinus mrigala (Hamilton, 1822).</title>
        <authorList>
            <person name="Mohindra V."/>
            <person name="Chowdhury L.M."/>
            <person name="Lal K."/>
            <person name="Jena J.K."/>
        </authorList>
    </citation>
    <scope>NUCLEOTIDE SEQUENCE [LARGE SCALE GENOMIC DNA]</scope>
    <source>
        <strain evidence="8">CM1030</strain>
        <tissue evidence="8">Blood</tissue>
    </source>
</reference>
<proteinExistence type="predicted"/>
<dbReference type="GO" id="GO:0003677">
    <property type="term" value="F:DNA binding"/>
    <property type="evidence" value="ECO:0007669"/>
    <property type="project" value="UniProtKB-KW"/>
</dbReference>
<dbReference type="GO" id="GO:0042562">
    <property type="term" value="F:hormone binding"/>
    <property type="evidence" value="ECO:0007669"/>
    <property type="project" value="UniProtKB-ARBA"/>
</dbReference>
<evidence type="ECO:0000313" key="8">
    <source>
        <dbReference type="EMBL" id="KAL0203491.1"/>
    </source>
</evidence>
<evidence type="ECO:0000259" key="7">
    <source>
        <dbReference type="PROSITE" id="PS51843"/>
    </source>
</evidence>
<organism evidence="8 9">
    <name type="scientific">Cirrhinus mrigala</name>
    <name type="common">Mrigala</name>
    <dbReference type="NCBI Taxonomy" id="683832"/>
    <lineage>
        <taxon>Eukaryota</taxon>
        <taxon>Metazoa</taxon>
        <taxon>Chordata</taxon>
        <taxon>Craniata</taxon>
        <taxon>Vertebrata</taxon>
        <taxon>Euteleostomi</taxon>
        <taxon>Actinopterygii</taxon>
        <taxon>Neopterygii</taxon>
        <taxon>Teleostei</taxon>
        <taxon>Ostariophysi</taxon>
        <taxon>Cypriniformes</taxon>
        <taxon>Cyprinidae</taxon>
        <taxon>Labeoninae</taxon>
        <taxon>Labeonini</taxon>
        <taxon>Cirrhinus</taxon>
    </lineage>
</organism>
<keyword evidence="3" id="KW-0804">Transcription</keyword>
<sequence length="97" mass="10500">MKSVSEDSSLQNSKDGPPFLTSEKELNSASALVPHVPTVAPFLSPSVCSVLELIEPEVVFAGYDNTQPDTTDHLLTSLNHLAGKQMIRVVKWAKVLP</sequence>
<dbReference type="EMBL" id="JAMKFB020000001">
    <property type="protein sequence ID" value="KAL0203491.1"/>
    <property type="molecule type" value="Genomic_DNA"/>
</dbReference>
<evidence type="ECO:0000256" key="6">
    <source>
        <dbReference type="SAM" id="MobiDB-lite"/>
    </source>
</evidence>
<dbReference type="AlphaFoldDB" id="A0ABD0RZG8"/>
<keyword evidence="5" id="KW-0539">Nucleus</keyword>
<dbReference type="PANTHER" id="PTHR48092">
    <property type="entry name" value="KNIRPS-RELATED PROTEIN-RELATED"/>
    <property type="match status" value="1"/>
</dbReference>
<dbReference type="SUPFAM" id="SSF48508">
    <property type="entry name" value="Nuclear receptor ligand-binding domain"/>
    <property type="match status" value="1"/>
</dbReference>
<keyword evidence="2" id="KW-0238">DNA-binding</keyword>
<keyword evidence="9" id="KW-1185">Reference proteome</keyword>
<gene>
    <name evidence="8" type="ORF">M9458_001509</name>
</gene>
<keyword evidence="4" id="KW-0675">Receptor</keyword>
<protein>
    <recommendedName>
        <fullName evidence="7">NR LBD domain-containing protein</fullName>
    </recommendedName>
</protein>
<comment type="caution">
    <text evidence="8">The sequence shown here is derived from an EMBL/GenBank/DDBJ whole genome shotgun (WGS) entry which is preliminary data.</text>
</comment>
<dbReference type="InterPro" id="IPR050200">
    <property type="entry name" value="Nuclear_hormone_rcpt_NR3"/>
</dbReference>
<name>A0ABD0RZG8_CIRMR</name>
<feature type="domain" description="NR LBD" evidence="7">
    <location>
        <begin position="39"/>
        <end position="97"/>
    </location>
</feature>
<feature type="non-terminal residue" evidence="8">
    <location>
        <position position="97"/>
    </location>
</feature>
<feature type="region of interest" description="Disordered" evidence="6">
    <location>
        <begin position="1"/>
        <end position="21"/>
    </location>
</feature>
<evidence type="ECO:0000256" key="1">
    <source>
        <dbReference type="ARBA" id="ARBA00023015"/>
    </source>
</evidence>
<dbReference type="Gene3D" id="1.10.565.10">
    <property type="entry name" value="Retinoid X Receptor"/>
    <property type="match status" value="1"/>
</dbReference>
<evidence type="ECO:0000256" key="5">
    <source>
        <dbReference type="ARBA" id="ARBA00023242"/>
    </source>
</evidence>
<feature type="compositionally biased region" description="Polar residues" evidence="6">
    <location>
        <begin position="1"/>
        <end position="14"/>
    </location>
</feature>
<dbReference type="GO" id="GO:0033993">
    <property type="term" value="P:response to lipid"/>
    <property type="evidence" value="ECO:0007669"/>
    <property type="project" value="UniProtKB-ARBA"/>
</dbReference>
<accession>A0ABD0RZG8</accession>
<evidence type="ECO:0000256" key="2">
    <source>
        <dbReference type="ARBA" id="ARBA00023125"/>
    </source>
</evidence>
<dbReference type="PROSITE" id="PS51843">
    <property type="entry name" value="NR_LBD"/>
    <property type="match status" value="1"/>
</dbReference>
<dbReference type="InterPro" id="IPR000536">
    <property type="entry name" value="Nucl_hrmn_rcpt_lig-bd"/>
</dbReference>
<dbReference type="InterPro" id="IPR035500">
    <property type="entry name" value="NHR-like_dom_sf"/>
</dbReference>